<accession>A0A174YZ15</accession>
<evidence type="ECO:0000256" key="1">
    <source>
        <dbReference type="SAM" id="MobiDB-lite"/>
    </source>
</evidence>
<dbReference type="Proteomes" id="UP000095780">
    <property type="component" value="Unassembled WGS sequence"/>
</dbReference>
<protein>
    <submittedName>
        <fullName evidence="2">Uncharacterized protein</fullName>
    </submittedName>
</protein>
<feature type="compositionally biased region" description="Basic residues" evidence="1">
    <location>
        <begin position="163"/>
        <end position="187"/>
    </location>
</feature>
<reference evidence="2 3" key="1">
    <citation type="submission" date="2015-09" db="EMBL/GenBank/DDBJ databases">
        <authorList>
            <consortium name="Pathogen Informatics"/>
        </authorList>
    </citation>
    <scope>NUCLEOTIDE SEQUENCE [LARGE SCALE GENOMIC DNA]</scope>
    <source>
        <strain evidence="2 3">2789STDY5834878</strain>
    </source>
</reference>
<dbReference type="EMBL" id="CZBV01000001">
    <property type="protein sequence ID" value="CUQ80395.1"/>
    <property type="molecule type" value="Genomic_DNA"/>
</dbReference>
<proteinExistence type="predicted"/>
<feature type="region of interest" description="Disordered" evidence="1">
    <location>
        <begin position="157"/>
        <end position="187"/>
    </location>
</feature>
<name>A0A174YZ15_9FIRM</name>
<evidence type="ECO:0000313" key="3">
    <source>
        <dbReference type="Proteomes" id="UP000095780"/>
    </source>
</evidence>
<dbReference type="AlphaFoldDB" id="A0A174YZ15"/>
<organism evidence="2 3">
    <name type="scientific">Lachnospira eligens</name>
    <dbReference type="NCBI Taxonomy" id="39485"/>
    <lineage>
        <taxon>Bacteria</taxon>
        <taxon>Bacillati</taxon>
        <taxon>Bacillota</taxon>
        <taxon>Clostridia</taxon>
        <taxon>Lachnospirales</taxon>
        <taxon>Lachnospiraceae</taxon>
        <taxon>Lachnospira</taxon>
    </lineage>
</organism>
<evidence type="ECO:0000313" key="2">
    <source>
        <dbReference type="EMBL" id="CUQ80395.1"/>
    </source>
</evidence>
<sequence>MARKEDKQPQYLPLIVKAKLHTGGRDYEKIKEELKGQGFTCKQMKGMVREGNYFDGIVLYLSKWNWDNHESWHLYNWDDKDDKEVMLGIYEAEQYHPQAPYRYRDNFEKFQKDWTSGEYDPGMTFTFKDSEVEVLEVLQEEVDNIDHEAVKKQVAAAEDAKFQKHRKQRQRRKQSVSKGSRYQRKYF</sequence>
<gene>
    <name evidence="2" type="ORF">ERS852492_00489</name>
</gene>
<dbReference type="RefSeq" id="WP_055285930.1">
    <property type="nucleotide sequence ID" value="NZ_CABIXW010000001.1"/>
</dbReference>